<evidence type="ECO:0000256" key="3">
    <source>
        <dbReference type="ARBA" id="ARBA00022989"/>
    </source>
</evidence>
<dbReference type="Gene3D" id="2.40.50.140">
    <property type="entry name" value="Nucleic acid-binding proteins"/>
    <property type="match status" value="1"/>
</dbReference>
<protein>
    <submittedName>
        <fullName evidence="8">Uncharacterized protein</fullName>
    </submittedName>
</protein>
<feature type="domain" description="NfeD-like C-terminal" evidence="6">
    <location>
        <begin position="142"/>
        <end position="195"/>
    </location>
</feature>
<evidence type="ECO:0000259" key="7">
    <source>
        <dbReference type="Pfam" id="PF24961"/>
    </source>
</evidence>
<dbReference type="STRING" id="229920.ADM99_03115"/>
<dbReference type="Pfam" id="PF24961">
    <property type="entry name" value="NfeD_membrane"/>
    <property type="match status" value="1"/>
</dbReference>
<evidence type="ECO:0000256" key="4">
    <source>
        <dbReference type="ARBA" id="ARBA00023136"/>
    </source>
</evidence>
<name>A0A0P6XV18_9CHLR</name>
<sequence>MNYLLDPNVSYLILVAGFVLTVLALFAPGTGLLEIGAVLAIVIAGYSMANLPINWWAVVILLVGVFPFLIALRKSRNRLFLVISILALIVGSVFMFRLESGQPAVNPVLASIVSILVTGLMWIIATRGMDAMKMKPYNRTGKLVGMVGKTRSDVHLTGTVYVQNEEWSARSQTLIPAGTMVKVLKQDGFTLEVEPWSENTNDPDLLHE</sequence>
<dbReference type="InterPro" id="IPR052165">
    <property type="entry name" value="Membrane_assoc_protease"/>
</dbReference>
<keyword evidence="2 5" id="KW-0812">Transmembrane</keyword>
<dbReference type="PANTHER" id="PTHR33507:SF3">
    <property type="entry name" value="INNER MEMBRANE PROTEIN YBBJ"/>
    <property type="match status" value="1"/>
</dbReference>
<reference evidence="8 9" key="1">
    <citation type="submission" date="2015-07" db="EMBL/GenBank/DDBJ databases">
        <title>Genome sequence of Leptolinea tardivitalis DSM 16556.</title>
        <authorList>
            <person name="Hemp J."/>
            <person name="Ward L.M."/>
            <person name="Pace L.A."/>
            <person name="Fischer W.W."/>
        </authorList>
    </citation>
    <scope>NUCLEOTIDE SEQUENCE [LARGE SCALE GENOMIC DNA]</scope>
    <source>
        <strain evidence="8 9">YMTK-2</strain>
    </source>
</reference>
<dbReference type="InterPro" id="IPR056739">
    <property type="entry name" value="NfeD_membrane"/>
</dbReference>
<dbReference type="AlphaFoldDB" id="A0A0P6XV18"/>
<evidence type="ECO:0000256" key="5">
    <source>
        <dbReference type="SAM" id="Phobius"/>
    </source>
</evidence>
<dbReference type="EMBL" id="LGCK01000006">
    <property type="protein sequence ID" value="KPL73237.1"/>
    <property type="molecule type" value="Genomic_DNA"/>
</dbReference>
<dbReference type="OrthoDB" id="160826at2"/>
<comment type="caution">
    <text evidence="8">The sequence shown here is derived from an EMBL/GenBank/DDBJ whole genome shotgun (WGS) entry which is preliminary data.</text>
</comment>
<dbReference type="GO" id="GO:0005886">
    <property type="term" value="C:plasma membrane"/>
    <property type="evidence" value="ECO:0007669"/>
    <property type="project" value="TreeGrafter"/>
</dbReference>
<dbReference type="Pfam" id="PF01957">
    <property type="entry name" value="NfeD"/>
    <property type="match status" value="1"/>
</dbReference>
<feature type="domain" description="NfeD integral membrane" evidence="7">
    <location>
        <begin position="8"/>
        <end position="124"/>
    </location>
</feature>
<dbReference type="SUPFAM" id="SSF141322">
    <property type="entry name" value="NfeD domain-like"/>
    <property type="match status" value="1"/>
</dbReference>
<comment type="subcellular location">
    <subcellularLocation>
        <location evidence="1">Membrane</location>
        <topology evidence="1">Multi-pass membrane protein</topology>
    </subcellularLocation>
</comment>
<dbReference type="InterPro" id="IPR012340">
    <property type="entry name" value="NA-bd_OB-fold"/>
</dbReference>
<proteinExistence type="predicted"/>
<evidence type="ECO:0000256" key="1">
    <source>
        <dbReference type="ARBA" id="ARBA00004141"/>
    </source>
</evidence>
<evidence type="ECO:0000313" key="9">
    <source>
        <dbReference type="Proteomes" id="UP000050430"/>
    </source>
</evidence>
<keyword evidence="4 5" id="KW-0472">Membrane</keyword>
<evidence type="ECO:0000313" key="8">
    <source>
        <dbReference type="EMBL" id="KPL73237.1"/>
    </source>
</evidence>
<evidence type="ECO:0000256" key="2">
    <source>
        <dbReference type="ARBA" id="ARBA00022692"/>
    </source>
</evidence>
<dbReference type="PANTHER" id="PTHR33507">
    <property type="entry name" value="INNER MEMBRANE PROTEIN YBBJ"/>
    <property type="match status" value="1"/>
</dbReference>
<feature type="transmembrane region" description="Helical" evidence="5">
    <location>
        <begin position="12"/>
        <end position="41"/>
    </location>
</feature>
<feature type="transmembrane region" description="Helical" evidence="5">
    <location>
        <begin position="53"/>
        <end position="72"/>
    </location>
</feature>
<gene>
    <name evidence="8" type="ORF">ADM99_03115</name>
</gene>
<dbReference type="Proteomes" id="UP000050430">
    <property type="component" value="Unassembled WGS sequence"/>
</dbReference>
<dbReference type="RefSeq" id="WP_062421634.1">
    <property type="nucleotide sequence ID" value="NZ_BBYA01000009.1"/>
</dbReference>
<keyword evidence="3 5" id="KW-1133">Transmembrane helix</keyword>
<accession>A0A0P6XV18</accession>
<feature type="transmembrane region" description="Helical" evidence="5">
    <location>
        <begin position="104"/>
        <end position="125"/>
    </location>
</feature>
<dbReference type="InterPro" id="IPR002810">
    <property type="entry name" value="NfeD-like_C"/>
</dbReference>
<evidence type="ECO:0000259" key="6">
    <source>
        <dbReference type="Pfam" id="PF01957"/>
    </source>
</evidence>
<feature type="transmembrane region" description="Helical" evidence="5">
    <location>
        <begin position="79"/>
        <end position="98"/>
    </location>
</feature>
<organism evidence="8 9">
    <name type="scientific">Leptolinea tardivitalis</name>
    <dbReference type="NCBI Taxonomy" id="229920"/>
    <lineage>
        <taxon>Bacteria</taxon>
        <taxon>Bacillati</taxon>
        <taxon>Chloroflexota</taxon>
        <taxon>Anaerolineae</taxon>
        <taxon>Anaerolineales</taxon>
        <taxon>Anaerolineaceae</taxon>
        <taxon>Leptolinea</taxon>
    </lineage>
</organism>
<keyword evidence="9" id="KW-1185">Reference proteome</keyword>